<name>A0A7C5YZ93_9CREN</name>
<comment type="caution">
    <text evidence="2">The sequence shown here is derived from an EMBL/GenBank/DDBJ whole genome shotgun (WGS) entry which is preliminary data.</text>
</comment>
<dbReference type="EMBL" id="DRUB01000094">
    <property type="protein sequence ID" value="HHR96200.1"/>
    <property type="molecule type" value="Genomic_DNA"/>
</dbReference>
<reference evidence="2" key="1">
    <citation type="journal article" date="2020" name="mSystems">
        <title>Genome- and Community-Level Interaction Insights into Carbon Utilization and Element Cycling Functions of Hydrothermarchaeota in Hydrothermal Sediment.</title>
        <authorList>
            <person name="Zhou Z."/>
            <person name="Liu Y."/>
            <person name="Xu W."/>
            <person name="Pan J."/>
            <person name="Luo Z.H."/>
            <person name="Li M."/>
        </authorList>
    </citation>
    <scope>NUCLEOTIDE SEQUENCE [LARGE SCALE GENOMIC DNA]</scope>
    <source>
        <strain evidence="2">SpSt-1</strain>
    </source>
</reference>
<organism evidence="2">
    <name type="scientific">Ignisphaera aggregans</name>
    <dbReference type="NCBI Taxonomy" id="334771"/>
    <lineage>
        <taxon>Archaea</taxon>
        <taxon>Thermoproteota</taxon>
        <taxon>Thermoprotei</taxon>
        <taxon>Desulfurococcales</taxon>
        <taxon>Desulfurococcaceae</taxon>
        <taxon>Ignisphaera</taxon>
    </lineage>
</organism>
<gene>
    <name evidence="2" type="ORF">ENL47_05195</name>
</gene>
<evidence type="ECO:0000313" key="2">
    <source>
        <dbReference type="EMBL" id="HHR96200.1"/>
    </source>
</evidence>
<evidence type="ECO:0008006" key="3">
    <source>
        <dbReference type="Google" id="ProtNLM"/>
    </source>
</evidence>
<keyword evidence="1" id="KW-0175">Coiled coil</keyword>
<accession>A0A7C5YZ93</accession>
<protein>
    <recommendedName>
        <fullName evidence="3">CopG family transcriptional regulator</fullName>
    </recommendedName>
</protein>
<evidence type="ECO:0000256" key="1">
    <source>
        <dbReference type="SAM" id="Coils"/>
    </source>
</evidence>
<sequence length="234" mass="27515">MKVITIKVDDKLYEELEKKVKIEGLLTVSEYIKVLVLRDLGKQEKESIEETTKKAQITLDKITLLLERRLQDKINPFTSKIDELNRKIAEVVERVESIEQKIMEIEEKLKTKREGETQIRAEHRVPKKTAIDILKEQKVIFERDIASRIKDRDSFFARLERSNAKVIEAKDERIAVDPNFWENFIKKIAAITTNNDDDIKKVLDTIENRLFYKLKESALIVYDNISKKWQALIS</sequence>
<dbReference type="AlphaFoldDB" id="A0A7C5YZ93"/>
<proteinExistence type="predicted"/>
<feature type="coiled-coil region" evidence="1">
    <location>
        <begin position="81"/>
        <end position="115"/>
    </location>
</feature>